<name>A0ABT8QVK8_9FIRM</name>
<dbReference type="RefSeq" id="WP_302049992.1">
    <property type="nucleotide sequence ID" value="NZ_JAMJEV010000025.1"/>
</dbReference>
<keyword evidence="6" id="KW-1185">Reference proteome</keyword>
<dbReference type="InterPro" id="IPR050090">
    <property type="entry name" value="Tyrosine_recombinase_XerCD"/>
</dbReference>
<evidence type="ECO:0000256" key="3">
    <source>
        <dbReference type="ARBA" id="ARBA00023172"/>
    </source>
</evidence>
<comment type="similarity">
    <text evidence="1">Belongs to the 'phage' integrase family.</text>
</comment>
<gene>
    <name evidence="5" type="ORF">M8H41_21420</name>
</gene>
<accession>A0ABT8QVK8</accession>
<dbReference type="Gene3D" id="1.10.443.10">
    <property type="entry name" value="Intergrase catalytic core"/>
    <property type="match status" value="1"/>
</dbReference>
<protein>
    <submittedName>
        <fullName evidence="5">Tyrosine-type recombinase/integrase</fullName>
    </submittedName>
</protein>
<evidence type="ECO:0000313" key="6">
    <source>
        <dbReference type="Proteomes" id="UP001176021"/>
    </source>
</evidence>
<evidence type="ECO:0000259" key="4">
    <source>
        <dbReference type="PROSITE" id="PS51898"/>
    </source>
</evidence>
<evidence type="ECO:0000256" key="1">
    <source>
        <dbReference type="ARBA" id="ARBA00008857"/>
    </source>
</evidence>
<comment type="caution">
    <text evidence="5">The sequence shown here is derived from an EMBL/GenBank/DDBJ whole genome shotgun (WGS) entry which is preliminary data.</text>
</comment>
<dbReference type="Pfam" id="PF00589">
    <property type="entry name" value="Phage_integrase"/>
    <property type="match status" value="1"/>
</dbReference>
<evidence type="ECO:0000313" key="5">
    <source>
        <dbReference type="EMBL" id="MDO0825381.1"/>
    </source>
</evidence>
<keyword evidence="2" id="KW-0238">DNA-binding</keyword>
<organism evidence="5 6">
    <name type="scientific">Desulfosporosinus nitroreducens</name>
    <dbReference type="NCBI Taxonomy" id="2018668"/>
    <lineage>
        <taxon>Bacteria</taxon>
        <taxon>Bacillati</taxon>
        <taxon>Bacillota</taxon>
        <taxon>Clostridia</taxon>
        <taxon>Eubacteriales</taxon>
        <taxon>Desulfitobacteriaceae</taxon>
        <taxon>Desulfosporosinus</taxon>
    </lineage>
</organism>
<dbReference type="Proteomes" id="UP001176021">
    <property type="component" value="Unassembled WGS sequence"/>
</dbReference>
<reference evidence="5" key="1">
    <citation type="submission" date="2022-05" db="EMBL/GenBank/DDBJ databases">
        <title>Expanded diversity of anoxic marine methylotrophy in a Black Sea sulfate reducing microorganism.</title>
        <authorList>
            <person name="Fischer P.Q."/>
            <person name="Stams A.J.M."/>
            <person name="Villanueva L."/>
            <person name="Sousa D.Z."/>
        </authorList>
    </citation>
    <scope>NUCLEOTIDE SEQUENCE</scope>
    <source>
        <strain evidence="5">P130</strain>
    </source>
</reference>
<sequence>MPTQEKQVEINNLLSGYWENDVWDQNDPFFDNFRPEKWPKRTNKIDFSEIPFLIRNEIKFLLATRLINKEINLVTVIQNLGKRVFISRYYPQTSSIVDISLEKSMLQYRTYLAEVGIAGVEYPSALRSFHAFFMNYYDMREEMEKDIWDCRKIPGAKITQTQTNYLLNFKEIPLAYRDFVKKYIKVRLYVVSQSHTDRDVEAIGSFLNFINEKYPAWNNLKELTRMDMEDFLSWYKQFTTSKGYKTRPYQLLYQIKTFLEYIQIAEYPEAPIKPSVNLLFKEDIAAFKPAERTENDIKYIHEGVLYQLEDNLEYLNPPEYIPTVILLRASGWRISDIFNLRYDTCLDQTSQGWYLCGDITKTSVSNHRVPITDEVAAVIKALIDEVEAKSTKENNPNKLLFVRMNGTRKGRCPMSLSVQRALNQLAQDRKIVNDQGKIFHFGNHAFRHTKGVELINNGMSLLHVQKWMAHATPEMTLVYAKILDTTMRKSWEEATKQGLFRIDPSGKATKIDVTNIQNDDLIEWEYIRSNLDAVRMPLGYCMKPKKQECHTQLNPCLTCRNLCTTPDFIPQYELEIQETKTMIARGKAQGRSIWAEKNEVLLERYKAILAVLKDGKTHHKAGKKGRELIGEERVNGKRS</sequence>
<evidence type="ECO:0000256" key="2">
    <source>
        <dbReference type="ARBA" id="ARBA00023125"/>
    </source>
</evidence>
<dbReference type="EMBL" id="JAMJEV010000025">
    <property type="protein sequence ID" value="MDO0825381.1"/>
    <property type="molecule type" value="Genomic_DNA"/>
</dbReference>
<dbReference type="PROSITE" id="PS51898">
    <property type="entry name" value="TYR_RECOMBINASE"/>
    <property type="match status" value="1"/>
</dbReference>
<dbReference type="InterPro" id="IPR002104">
    <property type="entry name" value="Integrase_catalytic"/>
</dbReference>
<dbReference type="SUPFAM" id="SSF56349">
    <property type="entry name" value="DNA breaking-rejoining enzymes"/>
    <property type="match status" value="1"/>
</dbReference>
<dbReference type="InterPro" id="IPR013762">
    <property type="entry name" value="Integrase-like_cat_sf"/>
</dbReference>
<keyword evidence="3" id="KW-0233">DNA recombination</keyword>
<proteinExistence type="inferred from homology"/>
<dbReference type="InterPro" id="IPR011010">
    <property type="entry name" value="DNA_brk_join_enz"/>
</dbReference>
<dbReference type="PANTHER" id="PTHR30349:SF41">
    <property type="entry name" value="INTEGRASE_RECOMBINASE PROTEIN MJ0367-RELATED"/>
    <property type="match status" value="1"/>
</dbReference>
<dbReference type="PANTHER" id="PTHR30349">
    <property type="entry name" value="PHAGE INTEGRASE-RELATED"/>
    <property type="match status" value="1"/>
</dbReference>
<feature type="domain" description="Tyr recombinase" evidence="4">
    <location>
        <begin position="295"/>
        <end position="492"/>
    </location>
</feature>